<dbReference type="Gene3D" id="3.40.50.1820">
    <property type="entry name" value="alpha/beta hydrolase"/>
    <property type="match status" value="1"/>
</dbReference>
<evidence type="ECO:0000313" key="3">
    <source>
        <dbReference type="EMBL" id="CAE0420676.1"/>
    </source>
</evidence>
<feature type="chain" id="PRO_5030851347" description="AB hydrolase-1 domain-containing protein" evidence="2">
    <location>
        <begin position="19"/>
        <end position="376"/>
    </location>
</feature>
<keyword evidence="2" id="KW-0732">Signal</keyword>
<evidence type="ECO:0000256" key="1">
    <source>
        <dbReference type="SAM" id="MobiDB-lite"/>
    </source>
</evidence>
<dbReference type="InterPro" id="IPR029058">
    <property type="entry name" value="AB_hydrolase_fold"/>
</dbReference>
<evidence type="ECO:0008006" key="4">
    <source>
        <dbReference type="Google" id="ProtNLM"/>
    </source>
</evidence>
<evidence type="ECO:0000256" key="2">
    <source>
        <dbReference type="SAM" id="SignalP"/>
    </source>
</evidence>
<feature type="signal peptide" evidence="2">
    <location>
        <begin position="1"/>
        <end position="18"/>
    </location>
</feature>
<dbReference type="SUPFAM" id="SSF53474">
    <property type="entry name" value="alpha/beta-Hydrolases"/>
    <property type="match status" value="1"/>
</dbReference>
<name>A0A7S3LFH1_9STRA</name>
<protein>
    <recommendedName>
        <fullName evidence="4">AB hydrolase-1 domain-containing protein</fullName>
    </recommendedName>
</protein>
<dbReference type="AlphaFoldDB" id="A0A7S3LFH1"/>
<accession>A0A7S3LFH1</accession>
<proteinExistence type="predicted"/>
<organism evidence="3">
    <name type="scientific">Amphora coffeiformis</name>
    <dbReference type="NCBI Taxonomy" id="265554"/>
    <lineage>
        <taxon>Eukaryota</taxon>
        <taxon>Sar</taxon>
        <taxon>Stramenopiles</taxon>
        <taxon>Ochrophyta</taxon>
        <taxon>Bacillariophyta</taxon>
        <taxon>Bacillariophyceae</taxon>
        <taxon>Bacillariophycidae</taxon>
        <taxon>Thalassiophysales</taxon>
        <taxon>Catenulaceae</taxon>
        <taxon>Amphora</taxon>
    </lineage>
</organism>
<reference evidence="3" key="1">
    <citation type="submission" date="2021-01" db="EMBL/GenBank/DDBJ databases">
        <authorList>
            <person name="Corre E."/>
            <person name="Pelletier E."/>
            <person name="Niang G."/>
            <person name="Scheremetjew M."/>
            <person name="Finn R."/>
            <person name="Kale V."/>
            <person name="Holt S."/>
            <person name="Cochrane G."/>
            <person name="Meng A."/>
            <person name="Brown T."/>
            <person name="Cohen L."/>
        </authorList>
    </citation>
    <scope>NUCLEOTIDE SEQUENCE</scope>
    <source>
        <strain evidence="3">CCMP127</strain>
    </source>
</reference>
<feature type="region of interest" description="Disordered" evidence="1">
    <location>
        <begin position="30"/>
        <end position="50"/>
    </location>
</feature>
<sequence length="376" mass="41459">MMNIALFTFSLALATADAFIVPNHQTSPALKNRVSQNSDRHDDRTSATTSLSATYVASNSPVVPAISSTTKTSKAQLKSYTYDGYNLTYLYKPASPKYRNASPILLIHPVGIGMSSWFWERLMEEDGPAMYGVDLIGCGLAHGADAWDPNERGMSVPLAWVMACEALMQEQVLNKAFPSLPFVSSSQYTVVAQGGLAPVGLLLTARNLDKIRHLVLTSPPTDLTTAVTEKDLARNYEFFSGRFTAPFAFGLLETRAAVKFFSNLFLFDKQCDDTWLDEAANETCQAARPPVQVFNAGFCQARSYEPELKALAKSASTRVLVLQGEADTPRNKDRTEYYTKELADKCEIVTLPGKNVLPWESSKETIRSIRDFMGLS</sequence>
<dbReference type="EMBL" id="HBIM01023508">
    <property type="protein sequence ID" value="CAE0420676.1"/>
    <property type="molecule type" value="Transcribed_RNA"/>
</dbReference>
<gene>
    <name evidence="3" type="ORF">ACOF00016_LOCUS17388</name>
</gene>